<evidence type="ECO:0000313" key="4">
    <source>
        <dbReference type="Proteomes" id="UP001480595"/>
    </source>
</evidence>
<dbReference type="RefSeq" id="XP_066713181.1">
    <property type="nucleotide sequence ID" value="XM_066861011.1"/>
</dbReference>
<evidence type="ECO:0000256" key="2">
    <source>
        <dbReference type="SAM" id="SignalP"/>
    </source>
</evidence>
<dbReference type="EMBL" id="JAQQWL010000010">
    <property type="protein sequence ID" value="KAK8054535.1"/>
    <property type="molecule type" value="Genomic_DNA"/>
</dbReference>
<dbReference type="Proteomes" id="UP001480595">
    <property type="component" value="Unassembled WGS sequence"/>
</dbReference>
<dbReference type="GeneID" id="92094074"/>
<proteinExistence type="predicted"/>
<sequence>MQLAALAFTTATVATTVLAAGASPITTTSTTSASTFSSLTHSSSHSSSTHFGTASPLPKPQGTGSPQQGGRPLVHVTVEAPASDDACGKGTNTTILVPIDGVYTNRTTLGKVAALYLTGVTAGGSSPGLRREDITCAPYLKENGTGTPAGNAFTFSLPSRLAPVVGTPNHVGSIFCMVPIAGGGLTGIPRGGKQPPNGEAPGGGAGVAGTGNNATAIIVPFNTPVPTPINPTAPPPPPAQSSQVPASGVEELGVPALMSAALFGVLGIMFTL</sequence>
<feature type="compositionally biased region" description="Pro residues" evidence="1">
    <location>
        <begin position="223"/>
        <end position="239"/>
    </location>
</feature>
<feature type="chain" id="PRO_5047443379" evidence="2">
    <location>
        <begin position="20"/>
        <end position="272"/>
    </location>
</feature>
<organism evidence="3 4">
    <name type="scientific">Apiospora phragmitis</name>
    <dbReference type="NCBI Taxonomy" id="2905665"/>
    <lineage>
        <taxon>Eukaryota</taxon>
        <taxon>Fungi</taxon>
        <taxon>Dikarya</taxon>
        <taxon>Ascomycota</taxon>
        <taxon>Pezizomycotina</taxon>
        <taxon>Sordariomycetes</taxon>
        <taxon>Xylariomycetidae</taxon>
        <taxon>Amphisphaeriales</taxon>
        <taxon>Apiosporaceae</taxon>
        <taxon>Apiospora</taxon>
    </lineage>
</organism>
<gene>
    <name evidence="3" type="ORF">PG994_009602</name>
</gene>
<feature type="signal peptide" evidence="2">
    <location>
        <begin position="1"/>
        <end position="19"/>
    </location>
</feature>
<protein>
    <submittedName>
        <fullName evidence="3">Uncharacterized protein</fullName>
    </submittedName>
</protein>
<accession>A0ABR1U6N1</accession>
<keyword evidence="4" id="KW-1185">Reference proteome</keyword>
<comment type="caution">
    <text evidence="3">The sequence shown here is derived from an EMBL/GenBank/DDBJ whole genome shotgun (WGS) entry which is preliminary data.</text>
</comment>
<name>A0ABR1U6N1_9PEZI</name>
<keyword evidence="2" id="KW-0732">Signal</keyword>
<feature type="compositionally biased region" description="Low complexity" evidence="1">
    <location>
        <begin position="26"/>
        <end position="55"/>
    </location>
</feature>
<reference evidence="3 4" key="1">
    <citation type="submission" date="2023-01" db="EMBL/GenBank/DDBJ databases">
        <title>Analysis of 21 Apiospora genomes using comparative genomics revels a genus with tremendous synthesis potential of carbohydrate active enzymes and secondary metabolites.</title>
        <authorList>
            <person name="Sorensen T."/>
        </authorList>
    </citation>
    <scope>NUCLEOTIDE SEQUENCE [LARGE SCALE GENOMIC DNA]</scope>
    <source>
        <strain evidence="3 4">CBS 135458</strain>
    </source>
</reference>
<evidence type="ECO:0000313" key="3">
    <source>
        <dbReference type="EMBL" id="KAK8054535.1"/>
    </source>
</evidence>
<feature type="region of interest" description="Disordered" evidence="1">
    <location>
        <begin position="188"/>
        <end position="247"/>
    </location>
</feature>
<feature type="compositionally biased region" description="Low complexity" evidence="1">
    <location>
        <begin position="210"/>
        <end position="222"/>
    </location>
</feature>
<evidence type="ECO:0000256" key="1">
    <source>
        <dbReference type="SAM" id="MobiDB-lite"/>
    </source>
</evidence>
<feature type="region of interest" description="Disordered" evidence="1">
    <location>
        <begin position="26"/>
        <end position="71"/>
    </location>
</feature>
<feature type="compositionally biased region" description="Gly residues" evidence="1">
    <location>
        <begin position="200"/>
        <end position="209"/>
    </location>
</feature>